<evidence type="ECO:0000313" key="2">
    <source>
        <dbReference type="Proteomes" id="UP001200544"/>
    </source>
</evidence>
<accession>A0AAW4Z326</accession>
<dbReference type="AlphaFoldDB" id="A0AAW4Z326"/>
<evidence type="ECO:0000313" key="1">
    <source>
        <dbReference type="EMBL" id="MCE9236028.1"/>
    </source>
</evidence>
<sequence length="522" mass="60913">MTQEEFEHKQHIELLSKHFLENDWVWLYKKQHYKDGAIDIYYKYWCYLATPSKATDALSSYMVDIPDNVRGALVNGCVYKPFAHDGFEPLTIIRDFKNGSERFIQIRIAEEIVFYHNLYEVHKGNVTQFFDDNDILACEITDTSARILNKHLTEFMAAKGMDLICHCQSEIEYNFNDYSPTFKYKCTSEQGEDISRTALQHYNIMVNPCFTNMRNWFNGKSVFKYTPLKEYMKSMNAQYIIATDENGLDIFSDEKTSPYTPIFFDKKLHSLYMGREKYVIEPLRITTPSFSIRCDNVNENYIVAFLKDVLDLPYREQNVWKGYNIAPNGRGFSGHFQETMIQGNWNSSAESIDFVFRDTYKNLLSKWEGKYKFPLVKSLNHAQSEIPDKINLLQDNDYFALSQLLQQIGLMFYDSLNKAELYKNILNPTEEEKKGASIAYLHRLFEHLKINDTELNTFLKNERTLRSILSLAHHNGAKITKDNEKQSLAYVGLSIEKLNTKEAAKNLLTKGSEAMQKIIEQL</sequence>
<dbReference type="RefSeq" id="WP_234128428.1">
    <property type="nucleotide sequence ID" value="NZ_JAHYQA010000001.1"/>
</dbReference>
<dbReference type="Proteomes" id="UP001200544">
    <property type="component" value="Unassembled WGS sequence"/>
</dbReference>
<name>A0AAW4Z326_BACT4</name>
<organism evidence="1 2">
    <name type="scientific">Bacteroides thetaiotaomicron</name>
    <dbReference type="NCBI Taxonomy" id="818"/>
    <lineage>
        <taxon>Bacteria</taxon>
        <taxon>Pseudomonadati</taxon>
        <taxon>Bacteroidota</taxon>
        <taxon>Bacteroidia</taxon>
        <taxon>Bacteroidales</taxon>
        <taxon>Bacteroidaceae</taxon>
        <taxon>Bacteroides</taxon>
    </lineage>
</organism>
<reference evidence="1" key="1">
    <citation type="submission" date="2021-07" db="EMBL/GenBank/DDBJ databases">
        <title>Comparative genomics of Bacteroides fragilis group isolates reveals species-dependent resistance mechanisms and validates clinical tools for resistance prediction.</title>
        <authorList>
            <person name="Wallace M.J."/>
            <person name="Jean S."/>
            <person name="Wallace M.A."/>
            <person name="Carey-Ann B.D."/>
            <person name="Dantas G."/>
        </authorList>
    </citation>
    <scope>NUCLEOTIDE SEQUENCE</scope>
    <source>
        <strain evidence="1">BJH_160</strain>
    </source>
</reference>
<proteinExistence type="predicted"/>
<protein>
    <submittedName>
        <fullName evidence="1">Uncharacterized protein</fullName>
    </submittedName>
</protein>
<gene>
    <name evidence="1" type="ORF">K0H07_02500</name>
</gene>
<comment type="caution">
    <text evidence="1">The sequence shown here is derived from an EMBL/GenBank/DDBJ whole genome shotgun (WGS) entry which is preliminary data.</text>
</comment>
<dbReference type="EMBL" id="JAHYQA010000001">
    <property type="protein sequence ID" value="MCE9236028.1"/>
    <property type="molecule type" value="Genomic_DNA"/>
</dbReference>